<dbReference type="SUPFAM" id="SSF48371">
    <property type="entry name" value="ARM repeat"/>
    <property type="match status" value="1"/>
</dbReference>
<dbReference type="Gene3D" id="1.25.10.10">
    <property type="entry name" value="Leucine-rich Repeat Variant"/>
    <property type="match status" value="1"/>
</dbReference>
<accession>A0A2V0NM97</accession>
<dbReference type="OrthoDB" id="547035at2759"/>
<dbReference type="PROSITE" id="PS50077">
    <property type="entry name" value="HEAT_REPEAT"/>
    <property type="match status" value="1"/>
</dbReference>
<dbReference type="InParanoid" id="A0A2V0NM97"/>
<dbReference type="PANTHER" id="PTHR16216">
    <property type="entry name" value="DYNEIN ASSEMBLY FACTOR 5, AXONEMAL"/>
    <property type="match status" value="1"/>
</dbReference>
<organism evidence="4 5">
    <name type="scientific">Raphidocelis subcapitata</name>
    <dbReference type="NCBI Taxonomy" id="307507"/>
    <lineage>
        <taxon>Eukaryota</taxon>
        <taxon>Viridiplantae</taxon>
        <taxon>Chlorophyta</taxon>
        <taxon>core chlorophytes</taxon>
        <taxon>Chlorophyceae</taxon>
        <taxon>CS clade</taxon>
        <taxon>Sphaeropleales</taxon>
        <taxon>Selenastraceae</taxon>
        <taxon>Raphidocelis</taxon>
    </lineage>
</organism>
<feature type="coiled-coil region" evidence="2">
    <location>
        <begin position="130"/>
        <end position="160"/>
    </location>
</feature>
<reference evidence="4 5" key="1">
    <citation type="journal article" date="2018" name="Sci. Rep.">
        <title>Raphidocelis subcapitata (=Pseudokirchneriella subcapitata) provides an insight into genome evolution and environmental adaptations in the Sphaeropleales.</title>
        <authorList>
            <person name="Suzuki S."/>
            <person name="Yamaguchi H."/>
            <person name="Nakajima N."/>
            <person name="Kawachi M."/>
        </authorList>
    </citation>
    <scope>NUCLEOTIDE SEQUENCE [LARGE SCALE GENOMIC DNA]</scope>
    <source>
        <strain evidence="4 5">NIES-35</strain>
    </source>
</reference>
<dbReference type="PANTHER" id="PTHR16216:SF2">
    <property type="entry name" value="DYNEIN AXONEMAL ASSEMBLY FACTOR 5"/>
    <property type="match status" value="1"/>
</dbReference>
<dbReference type="EMBL" id="BDRX01000005">
    <property type="protein sequence ID" value="GBF88618.1"/>
    <property type="molecule type" value="Genomic_DNA"/>
</dbReference>
<protein>
    <submittedName>
        <fullName evidence="4">Uncharacterized protein</fullName>
    </submittedName>
</protein>
<evidence type="ECO:0000313" key="4">
    <source>
        <dbReference type="EMBL" id="GBF88618.1"/>
    </source>
</evidence>
<feature type="region of interest" description="Disordered" evidence="3">
    <location>
        <begin position="453"/>
        <end position="483"/>
    </location>
</feature>
<name>A0A2V0NM97_9CHLO</name>
<evidence type="ECO:0000256" key="3">
    <source>
        <dbReference type="SAM" id="MobiDB-lite"/>
    </source>
</evidence>
<evidence type="ECO:0000256" key="1">
    <source>
        <dbReference type="PROSITE-ProRule" id="PRU00103"/>
    </source>
</evidence>
<feature type="region of interest" description="Disordered" evidence="3">
    <location>
        <begin position="498"/>
        <end position="521"/>
    </location>
</feature>
<keyword evidence="2" id="KW-0175">Coiled coil</keyword>
<dbReference type="InterPro" id="IPR011989">
    <property type="entry name" value="ARM-like"/>
</dbReference>
<dbReference type="InterPro" id="IPR021133">
    <property type="entry name" value="HEAT_type_2"/>
</dbReference>
<proteinExistence type="predicted"/>
<feature type="compositionally biased region" description="Gly residues" evidence="3">
    <location>
        <begin position="571"/>
        <end position="582"/>
    </location>
</feature>
<sequence>MAAGRAIAMGLIERTRQRMGISDPNFMLREADEFAHHMRAFEHAIREYSAEVQDYLLGLNPLLNAPLPRVWRHVPGTDRCESVRTHISHGHPGTVGGDYRGDALRSHVELLERRAHGDIAKPLRAWLAGLEVARERFETLERLRASVDSERRRANKAFRRAEARIREAYGAAAAAARGAGPAWDDFEYDFGYGGGGAGAGAGGGYYGLGEAGRVRALEDYERMALHEERRLAAYVDSFREQERLVFEQLSGLVRDAAWLESYCAAALLVVKEAVQAAALCLGPTKQPLPTHRTRRDPARVEYGGLADNTPLVTELAPRALELAQGAPARGPRLKPYAEIHVKRGIALAPTEAEYRARALERVPPVTLAAAGLPEAEVTEEMRRVERERARTLGLEHAPASPEGAPTMPAVRAVPLARAAEPPQPLHEAAARPARPGAVALAPPAPEPVITPQKEFERERPQPPPAPAAAAHAVPPVPPPPMPAGGLGERAFEGAWGGERREGAGQLEEEEEEGELGAVPGAPGGGGYGGIMYAIKQVVDSPRAIAAARAAHPRAHPHMAEAARAAPPPAGEGEGLAAGAGGGDAEDVGRGKMAPGAEVKATIVDTARAAGEELRARPMPGQNPPLPDAPAAGVVPARTHAWSIAAAAVRFASVRALAAAVERRVADEGALRAAVDAGLLPLLHQCLDEDWHPEVRLAAAAVEASLLAAVGRGLSDEQRRAVYTELLKRLDDSSNAVRVAACGAIAAFAGALPAHYCDANSGYLAAGVVPHMDDGDAAVSAAAAAALEALAAVKPAAVAAEVSKARPVFRAVHLCDRVLAACGAGGGGSGGGGGDA</sequence>
<dbReference type="InterPro" id="IPR016024">
    <property type="entry name" value="ARM-type_fold"/>
</dbReference>
<comment type="caution">
    <text evidence="4">The sequence shown here is derived from an EMBL/GenBank/DDBJ whole genome shotgun (WGS) entry which is preliminary data.</text>
</comment>
<dbReference type="AlphaFoldDB" id="A0A2V0NM97"/>
<dbReference type="InterPro" id="IPR052623">
    <property type="entry name" value="DAAF5"/>
</dbReference>
<keyword evidence="5" id="KW-1185">Reference proteome</keyword>
<evidence type="ECO:0000313" key="5">
    <source>
        <dbReference type="Proteomes" id="UP000247498"/>
    </source>
</evidence>
<dbReference type="Proteomes" id="UP000247498">
    <property type="component" value="Unassembled WGS sequence"/>
</dbReference>
<feature type="repeat" description="HEAT" evidence="1">
    <location>
        <begin position="678"/>
        <end position="717"/>
    </location>
</feature>
<gene>
    <name evidence="4" type="ORF">Rsub_01333</name>
</gene>
<feature type="region of interest" description="Disordered" evidence="3">
    <location>
        <begin position="553"/>
        <end position="599"/>
    </location>
</feature>
<evidence type="ECO:0000256" key="2">
    <source>
        <dbReference type="SAM" id="Coils"/>
    </source>
</evidence>